<dbReference type="Pfam" id="PF00583">
    <property type="entry name" value="Acetyltransf_1"/>
    <property type="match status" value="1"/>
</dbReference>
<comment type="caution">
    <text evidence="2">The sequence shown here is derived from an EMBL/GenBank/DDBJ whole genome shotgun (WGS) entry which is preliminary data.</text>
</comment>
<organism evidence="2 3">
    <name type="scientific">Deinococcus carri</name>
    <dbReference type="NCBI Taxonomy" id="1211323"/>
    <lineage>
        <taxon>Bacteria</taxon>
        <taxon>Thermotogati</taxon>
        <taxon>Deinococcota</taxon>
        <taxon>Deinococci</taxon>
        <taxon>Deinococcales</taxon>
        <taxon>Deinococcaceae</taxon>
        <taxon>Deinococcus</taxon>
    </lineage>
</organism>
<dbReference type="SUPFAM" id="SSF55729">
    <property type="entry name" value="Acyl-CoA N-acyltransferases (Nat)"/>
    <property type="match status" value="1"/>
</dbReference>
<accession>A0ABP9WA10</accession>
<name>A0ABP9WA10_9DEIO</name>
<proteinExistence type="predicted"/>
<dbReference type="Gene3D" id="3.40.630.30">
    <property type="match status" value="1"/>
</dbReference>
<reference evidence="2 3" key="1">
    <citation type="submission" date="2024-02" db="EMBL/GenBank/DDBJ databases">
        <title>Deinococcus carri NBRC 110142.</title>
        <authorList>
            <person name="Ichikawa N."/>
            <person name="Katano-Makiyama Y."/>
            <person name="Hidaka K."/>
        </authorList>
    </citation>
    <scope>NUCLEOTIDE SEQUENCE [LARGE SCALE GENOMIC DNA]</scope>
    <source>
        <strain evidence="2 3">NBRC 110142</strain>
    </source>
</reference>
<feature type="domain" description="N-acetyltransferase" evidence="1">
    <location>
        <begin position="1"/>
        <end position="158"/>
    </location>
</feature>
<evidence type="ECO:0000259" key="1">
    <source>
        <dbReference type="PROSITE" id="PS51186"/>
    </source>
</evidence>
<sequence length="171" mass="18737">MRPYRQEDFEACLALFDSNTPSFFAPEERAAFERFLLKGSGRYFVLEEEGRVVACGGVALAPDAYPACSGGVPLPPDSSGLTWGMVAQNLHRRGLGTQLLQARLGWLRAHAPHVREVRLSTSQFTAPYYARQGFRPLNVTPDGFAPGIDAVEMRLEWLTPGLNGEGQSGQP</sequence>
<dbReference type="PROSITE" id="PS51186">
    <property type="entry name" value="GNAT"/>
    <property type="match status" value="1"/>
</dbReference>
<dbReference type="EMBL" id="BAABRP010000014">
    <property type="protein sequence ID" value="GAA5514187.1"/>
    <property type="molecule type" value="Genomic_DNA"/>
</dbReference>
<dbReference type="RefSeq" id="WP_345466578.1">
    <property type="nucleotide sequence ID" value="NZ_BAABRP010000014.1"/>
</dbReference>
<evidence type="ECO:0000313" key="2">
    <source>
        <dbReference type="EMBL" id="GAA5514187.1"/>
    </source>
</evidence>
<dbReference type="InterPro" id="IPR000182">
    <property type="entry name" value="GNAT_dom"/>
</dbReference>
<keyword evidence="3" id="KW-1185">Reference proteome</keyword>
<protein>
    <recommendedName>
        <fullName evidence="1">N-acetyltransferase domain-containing protein</fullName>
    </recommendedName>
</protein>
<gene>
    <name evidence="2" type="ORF">Dcar01_02941</name>
</gene>
<dbReference type="InterPro" id="IPR016181">
    <property type="entry name" value="Acyl_CoA_acyltransferase"/>
</dbReference>
<dbReference type="Proteomes" id="UP001401887">
    <property type="component" value="Unassembled WGS sequence"/>
</dbReference>
<dbReference type="CDD" id="cd04301">
    <property type="entry name" value="NAT_SF"/>
    <property type="match status" value="1"/>
</dbReference>
<evidence type="ECO:0000313" key="3">
    <source>
        <dbReference type="Proteomes" id="UP001401887"/>
    </source>
</evidence>